<gene>
    <name evidence="2" type="ORF">GDO81_003187</name>
</gene>
<dbReference type="AlphaFoldDB" id="A0AAV7A0C5"/>
<dbReference type="EMBL" id="WNYA01000010">
    <property type="protein sequence ID" value="KAG8552965.1"/>
    <property type="molecule type" value="Genomic_DNA"/>
</dbReference>
<evidence type="ECO:0000313" key="2">
    <source>
        <dbReference type="EMBL" id="KAG8552965.1"/>
    </source>
</evidence>
<keyword evidence="3" id="KW-1185">Reference proteome</keyword>
<accession>A0AAV7A0C5</accession>
<organism evidence="2 3">
    <name type="scientific">Engystomops pustulosus</name>
    <name type="common">Tungara frog</name>
    <name type="synonym">Physalaemus pustulosus</name>
    <dbReference type="NCBI Taxonomy" id="76066"/>
    <lineage>
        <taxon>Eukaryota</taxon>
        <taxon>Metazoa</taxon>
        <taxon>Chordata</taxon>
        <taxon>Craniata</taxon>
        <taxon>Vertebrata</taxon>
        <taxon>Euteleostomi</taxon>
        <taxon>Amphibia</taxon>
        <taxon>Batrachia</taxon>
        <taxon>Anura</taxon>
        <taxon>Neobatrachia</taxon>
        <taxon>Hyloidea</taxon>
        <taxon>Leptodactylidae</taxon>
        <taxon>Leiuperinae</taxon>
        <taxon>Engystomops</taxon>
    </lineage>
</organism>
<reference evidence="2" key="1">
    <citation type="thesis" date="2020" institute="ProQuest LLC" country="789 East Eisenhower Parkway, Ann Arbor, MI, USA">
        <title>Comparative Genomics and Chromosome Evolution.</title>
        <authorList>
            <person name="Mudd A.B."/>
        </authorList>
    </citation>
    <scope>NUCLEOTIDE SEQUENCE</scope>
    <source>
        <strain evidence="2">237g6f4</strain>
        <tissue evidence="2">Blood</tissue>
    </source>
</reference>
<name>A0AAV7A0C5_ENGPU</name>
<evidence type="ECO:0000256" key="1">
    <source>
        <dbReference type="SAM" id="MobiDB-lite"/>
    </source>
</evidence>
<feature type="compositionally biased region" description="Polar residues" evidence="1">
    <location>
        <begin position="47"/>
        <end position="62"/>
    </location>
</feature>
<protein>
    <submittedName>
        <fullName evidence="2">Uncharacterized protein</fullName>
    </submittedName>
</protein>
<sequence length="62" mass="7031">MDCGSVDPPVFRSIKDHTAEEAEPFLFYANHIVVERSPVHYSPHPAQYQNHRPSSSLWAPPS</sequence>
<dbReference type="Proteomes" id="UP000824782">
    <property type="component" value="Unassembled WGS sequence"/>
</dbReference>
<feature type="region of interest" description="Disordered" evidence="1">
    <location>
        <begin position="41"/>
        <end position="62"/>
    </location>
</feature>
<comment type="caution">
    <text evidence="2">The sequence shown here is derived from an EMBL/GenBank/DDBJ whole genome shotgun (WGS) entry which is preliminary data.</text>
</comment>
<proteinExistence type="predicted"/>
<evidence type="ECO:0000313" key="3">
    <source>
        <dbReference type="Proteomes" id="UP000824782"/>
    </source>
</evidence>